<dbReference type="InterPro" id="IPR014001">
    <property type="entry name" value="Helicase_ATP-bd"/>
</dbReference>
<keyword evidence="5" id="KW-0255">Endonuclease</keyword>
<dbReference type="CDD" id="cd18793">
    <property type="entry name" value="SF2_C_SNF"/>
    <property type="match status" value="1"/>
</dbReference>
<dbReference type="Gene3D" id="1.10.30.50">
    <property type="match status" value="1"/>
</dbReference>
<dbReference type="AlphaFoldDB" id="A0AAE1YCF7"/>
<feature type="domain" description="Helicase ATP-binding" evidence="3">
    <location>
        <begin position="220"/>
        <end position="384"/>
    </location>
</feature>
<dbReference type="InterPro" id="IPR049730">
    <property type="entry name" value="SNF2/RAD54-like_C"/>
</dbReference>
<dbReference type="GO" id="GO:0004520">
    <property type="term" value="F:DNA endonuclease activity"/>
    <property type="evidence" value="ECO:0007669"/>
    <property type="project" value="TreeGrafter"/>
</dbReference>
<keyword evidence="6" id="KW-1185">Reference proteome</keyword>
<reference evidence="5" key="1">
    <citation type="submission" date="2020-06" db="EMBL/GenBank/DDBJ databases">
        <authorList>
            <person name="Li T."/>
            <person name="Hu X."/>
            <person name="Zhang T."/>
            <person name="Song X."/>
            <person name="Zhang H."/>
            <person name="Dai N."/>
            <person name="Sheng W."/>
            <person name="Hou X."/>
            <person name="Wei L."/>
        </authorList>
    </citation>
    <scope>NUCLEOTIDE SEQUENCE</scope>
    <source>
        <strain evidence="5">3651</strain>
        <tissue evidence="5">Leaf</tissue>
    </source>
</reference>
<dbReference type="SMART" id="SM00490">
    <property type="entry name" value="HELICc"/>
    <property type="match status" value="1"/>
</dbReference>
<comment type="caution">
    <text evidence="5">The sequence shown here is derived from an EMBL/GenBank/DDBJ whole genome shotgun (WGS) entry which is preliminary data.</text>
</comment>
<dbReference type="GO" id="GO:0006281">
    <property type="term" value="P:DNA repair"/>
    <property type="evidence" value="ECO:0007669"/>
    <property type="project" value="TreeGrafter"/>
</dbReference>
<dbReference type="CDD" id="cd00085">
    <property type="entry name" value="HNHc"/>
    <property type="match status" value="1"/>
</dbReference>
<protein>
    <submittedName>
        <fullName evidence="5">DNA annealing helicase and endonuclease ZRANB3</fullName>
    </submittedName>
</protein>
<dbReference type="Proteomes" id="UP001293254">
    <property type="component" value="Unassembled WGS sequence"/>
</dbReference>
<feature type="domain" description="Helicase C-terminal" evidence="4">
    <location>
        <begin position="521"/>
        <end position="691"/>
    </location>
</feature>
<organism evidence="5 6">
    <name type="scientific">Sesamum alatum</name>
    <dbReference type="NCBI Taxonomy" id="300844"/>
    <lineage>
        <taxon>Eukaryota</taxon>
        <taxon>Viridiplantae</taxon>
        <taxon>Streptophyta</taxon>
        <taxon>Embryophyta</taxon>
        <taxon>Tracheophyta</taxon>
        <taxon>Spermatophyta</taxon>
        <taxon>Magnoliopsida</taxon>
        <taxon>eudicotyledons</taxon>
        <taxon>Gunneridae</taxon>
        <taxon>Pentapetalae</taxon>
        <taxon>asterids</taxon>
        <taxon>lamiids</taxon>
        <taxon>Lamiales</taxon>
        <taxon>Pedaliaceae</taxon>
        <taxon>Sesamum</taxon>
    </lineage>
</organism>
<name>A0AAE1YCF7_9LAMI</name>
<dbReference type="GO" id="GO:0005524">
    <property type="term" value="F:ATP binding"/>
    <property type="evidence" value="ECO:0007669"/>
    <property type="project" value="InterPro"/>
</dbReference>
<evidence type="ECO:0000256" key="1">
    <source>
        <dbReference type="ARBA" id="ARBA00022801"/>
    </source>
</evidence>
<dbReference type="PANTHER" id="PTHR45766:SF5">
    <property type="entry name" value="SNF2 DOMAIN-CONTAINING PROTEIN _ HELICASE DOMAIN-CONTAINING PROTEIN _ HNH ENDONUCLEASE DOMAIN-CONTAINING PROTEIN"/>
    <property type="match status" value="1"/>
</dbReference>
<evidence type="ECO:0000259" key="3">
    <source>
        <dbReference type="PROSITE" id="PS51192"/>
    </source>
</evidence>
<dbReference type="InterPro" id="IPR001650">
    <property type="entry name" value="Helicase_C-like"/>
</dbReference>
<dbReference type="InterPro" id="IPR027417">
    <property type="entry name" value="P-loop_NTPase"/>
</dbReference>
<evidence type="ECO:0000256" key="2">
    <source>
        <dbReference type="SAM" id="MobiDB-lite"/>
    </source>
</evidence>
<feature type="compositionally biased region" description="Basic and acidic residues" evidence="2">
    <location>
        <begin position="725"/>
        <end position="738"/>
    </location>
</feature>
<gene>
    <name evidence="5" type="ORF">Salat_1539600</name>
</gene>
<dbReference type="Pfam" id="PF01844">
    <property type="entry name" value="HNH"/>
    <property type="match status" value="1"/>
</dbReference>
<evidence type="ECO:0000259" key="4">
    <source>
        <dbReference type="PROSITE" id="PS51194"/>
    </source>
</evidence>
<dbReference type="GO" id="GO:0016787">
    <property type="term" value="F:hydrolase activity"/>
    <property type="evidence" value="ECO:0007669"/>
    <property type="project" value="UniProtKB-KW"/>
</dbReference>
<dbReference type="GO" id="GO:0031297">
    <property type="term" value="P:replication fork processing"/>
    <property type="evidence" value="ECO:0007669"/>
    <property type="project" value="TreeGrafter"/>
</dbReference>
<accession>A0AAE1YCF7</accession>
<keyword evidence="5" id="KW-0540">Nuclease</keyword>
<proteinExistence type="predicted"/>
<dbReference type="Gene3D" id="3.40.50.300">
    <property type="entry name" value="P-loop containing nucleotide triphosphate hydrolases"/>
    <property type="match status" value="1"/>
</dbReference>
<dbReference type="Pfam" id="PF00176">
    <property type="entry name" value="SNF2-rel_dom"/>
    <property type="match status" value="1"/>
</dbReference>
<dbReference type="GO" id="GO:0004386">
    <property type="term" value="F:helicase activity"/>
    <property type="evidence" value="ECO:0007669"/>
    <property type="project" value="UniProtKB-KW"/>
</dbReference>
<evidence type="ECO:0000313" key="6">
    <source>
        <dbReference type="Proteomes" id="UP001293254"/>
    </source>
</evidence>
<dbReference type="GO" id="GO:0043596">
    <property type="term" value="C:nuclear replication fork"/>
    <property type="evidence" value="ECO:0007669"/>
    <property type="project" value="TreeGrafter"/>
</dbReference>
<sequence>MENEEEEITEEQRRRAAANRAAALAKRQAMLSVPKETAHQRNQSWKLFRCRKLSPQAASKIPAPKRPFIVDSTGPNQKPERFRARLEICSPDSFSVTPVAVDGFVYPGEDICFDKLRDCLANVVLSHYTQNTSGGKACVYRLYDYQSVLRSLKNFRDIECEEIPWGTFNVIERLSHSFISGKWIPCRPEHLPDEIVDELISELPKTLVNALLPFQLDGVRFGLRRGGRCLIADEMGLGKTLQAIAIAGCFTKEGSILVVCPAILRHSWAEELERWFPFCLPSDIHLVFGHQDNPARLAKRPRVVVISYTMLRRLQSSMLEQEWVTLIIDESHHLHCNKKSSEKEELKVVLDVAAKVKHLILLSGTPSLSRPYDIFHQVNMLWPGLLGQTKYEFAKTYCSVKFVRGCQGKVFQDFSRGIRLEELNILLKQSVMVRRLKEHVLLQLPPKRRQIIKLVLRRSDVNFAMVTLGLQNADASEDNDTEDASVHISEEDQESDMNKKLSKKLSALGIAKLPGFFEWLSIHPIMAEVDGEETTDESSGSHKMIVFAYHHKVLDGVQAFLCEKGIQFVRIDCTVTGSDRQSAIQSFQSSKEVKIALIGIRAGGAGLNLTSADNVVFLELPMRPGDIQQAEDRAHRHGQKRPVNIYIFCAKDTSDELQWQQLNRSLLRVSSTVNGKHDAVQEIKVEGVSYLETTRTASEKSKPLMKFQNSCVNHGSRLLRVSSETHVEANKGGERNESKTTVNGDGPPNEVEYGVESSILSSTLRFEVSRHTGRIHLYSCTPGTDSRPRPLFENFRQEEVECCTLAEGSDKTCTKSIVDNPLYREALMAFINEWKKLRPIEKSKLTNKPLQLPLSCELCYLNESLNHDDGGLLRGGGSRRRKTPTAEISHPLPSNAAWRKVNLYGGRGRKEKLYLQGWSDMDEPLCKLCQTPCKGNNAKVPQFFEDLFCSLDCFEEYRTRTSNRFLREGLFQVERGICTNCQLDCHQLVNHLRPLSVEMRQAYVMKVAPNIARRDKLLEKLVQDPAEGNAWHADHIIPVYKGGGECKLENMRTLCVACHADVTTAQNAERRIARNKAKKQLKDTMTSLINVVKQSAKPNLVQGCDSKFPSNDLDDDLLIEIPGSAYSGLDVNTTKEQNEEQELLTKSSSDNTWSGSGEAPGTVHCRIRCQELGNTSDSAEPTCIVETKAPEILKEGVENRESS</sequence>
<dbReference type="InterPro" id="IPR038718">
    <property type="entry name" value="SNF2-like_sf"/>
</dbReference>
<keyword evidence="1" id="KW-0378">Hydrolase</keyword>
<dbReference type="InterPro" id="IPR002711">
    <property type="entry name" value="HNH"/>
</dbReference>
<dbReference type="InterPro" id="IPR003615">
    <property type="entry name" value="HNH_nuc"/>
</dbReference>
<reference evidence="5" key="2">
    <citation type="journal article" date="2024" name="Plant">
        <title>Genomic evolution and insights into agronomic trait innovations of Sesamum species.</title>
        <authorList>
            <person name="Miao H."/>
            <person name="Wang L."/>
            <person name="Qu L."/>
            <person name="Liu H."/>
            <person name="Sun Y."/>
            <person name="Le M."/>
            <person name="Wang Q."/>
            <person name="Wei S."/>
            <person name="Zheng Y."/>
            <person name="Lin W."/>
            <person name="Duan Y."/>
            <person name="Cao H."/>
            <person name="Xiong S."/>
            <person name="Wang X."/>
            <person name="Wei L."/>
            <person name="Li C."/>
            <person name="Ma Q."/>
            <person name="Ju M."/>
            <person name="Zhao R."/>
            <person name="Li G."/>
            <person name="Mu C."/>
            <person name="Tian Q."/>
            <person name="Mei H."/>
            <person name="Zhang T."/>
            <person name="Gao T."/>
            <person name="Zhang H."/>
        </authorList>
    </citation>
    <scope>NUCLEOTIDE SEQUENCE</scope>
    <source>
        <strain evidence="5">3651</strain>
    </source>
</reference>
<feature type="region of interest" description="Disordered" evidence="2">
    <location>
        <begin position="475"/>
        <end position="495"/>
    </location>
</feature>
<dbReference type="EMBL" id="JACGWO010000005">
    <property type="protein sequence ID" value="KAK4427706.1"/>
    <property type="molecule type" value="Genomic_DNA"/>
</dbReference>
<dbReference type="SMART" id="SM00487">
    <property type="entry name" value="DEXDc"/>
    <property type="match status" value="1"/>
</dbReference>
<keyword evidence="5" id="KW-0347">Helicase</keyword>
<dbReference type="PROSITE" id="PS51192">
    <property type="entry name" value="HELICASE_ATP_BIND_1"/>
    <property type="match status" value="1"/>
</dbReference>
<dbReference type="GO" id="GO:0008270">
    <property type="term" value="F:zinc ion binding"/>
    <property type="evidence" value="ECO:0007669"/>
    <property type="project" value="InterPro"/>
</dbReference>
<dbReference type="GO" id="GO:0003676">
    <property type="term" value="F:nucleic acid binding"/>
    <property type="evidence" value="ECO:0007669"/>
    <property type="project" value="InterPro"/>
</dbReference>
<feature type="region of interest" description="Disordered" evidence="2">
    <location>
        <begin position="1"/>
        <end position="21"/>
    </location>
</feature>
<dbReference type="FunFam" id="3.40.50.10810:FF:000065">
    <property type="entry name" value="SNF2 DNA repair protein, putative"/>
    <property type="match status" value="1"/>
</dbReference>
<keyword evidence="5" id="KW-0547">Nucleotide-binding</keyword>
<dbReference type="PANTHER" id="PTHR45766">
    <property type="entry name" value="DNA ANNEALING HELICASE AND ENDONUCLEASE ZRANB3 FAMILY MEMBER"/>
    <property type="match status" value="1"/>
</dbReference>
<evidence type="ECO:0000313" key="5">
    <source>
        <dbReference type="EMBL" id="KAK4427706.1"/>
    </source>
</evidence>
<feature type="region of interest" description="Disordered" evidence="2">
    <location>
        <begin position="725"/>
        <end position="749"/>
    </location>
</feature>
<dbReference type="SMART" id="SM00507">
    <property type="entry name" value="HNHc"/>
    <property type="match status" value="1"/>
</dbReference>
<keyword evidence="5" id="KW-0067">ATP-binding</keyword>
<dbReference type="SUPFAM" id="SSF52540">
    <property type="entry name" value="P-loop containing nucleoside triphosphate hydrolases"/>
    <property type="match status" value="2"/>
</dbReference>
<dbReference type="Gene3D" id="3.40.50.10810">
    <property type="entry name" value="Tandem AAA-ATPase domain"/>
    <property type="match status" value="1"/>
</dbReference>
<dbReference type="PROSITE" id="PS51194">
    <property type="entry name" value="HELICASE_CTER"/>
    <property type="match status" value="1"/>
</dbReference>
<dbReference type="Pfam" id="PF00271">
    <property type="entry name" value="Helicase_C"/>
    <property type="match status" value="1"/>
</dbReference>
<dbReference type="InterPro" id="IPR000330">
    <property type="entry name" value="SNF2_N"/>
</dbReference>